<evidence type="ECO:0000313" key="2">
    <source>
        <dbReference type="Proteomes" id="UP000178107"/>
    </source>
</evidence>
<comment type="caution">
    <text evidence="1">The sequence shown here is derived from an EMBL/GenBank/DDBJ whole genome shotgun (WGS) entry which is preliminary data.</text>
</comment>
<name>A0A1G2SZM7_9BACT</name>
<accession>A0A1G2SZM7</accession>
<evidence type="ECO:0000313" key="1">
    <source>
        <dbReference type="EMBL" id="OHA90473.1"/>
    </source>
</evidence>
<dbReference type="EMBL" id="MHVH01000005">
    <property type="protein sequence ID" value="OHA90473.1"/>
    <property type="molecule type" value="Genomic_DNA"/>
</dbReference>
<sequence>MKKDTNKDGRYRTKREDVLVRTIEKKYGVNLKVRSDAQLHTVLKKYGAASLSQLLRKVHG</sequence>
<proteinExistence type="predicted"/>
<organism evidence="1 2">
    <name type="scientific">Candidatus Zambryskibacteria bacterium RIFCSPHIGHO2_01_FULL_46_25</name>
    <dbReference type="NCBI Taxonomy" id="1802738"/>
    <lineage>
        <taxon>Bacteria</taxon>
        <taxon>Candidatus Zambryskiibacteriota</taxon>
    </lineage>
</organism>
<gene>
    <name evidence="1" type="ORF">A2838_01685</name>
</gene>
<protein>
    <submittedName>
        <fullName evidence="1">Uncharacterized protein</fullName>
    </submittedName>
</protein>
<reference evidence="1 2" key="1">
    <citation type="journal article" date="2016" name="Nat. Commun.">
        <title>Thousands of microbial genomes shed light on interconnected biogeochemical processes in an aquifer system.</title>
        <authorList>
            <person name="Anantharaman K."/>
            <person name="Brown C.T."/>
            <person name="Hug L.A."/>
            <person name="Sharon I."/>
            <person name="Castelle C.J."/>
            <person name="Probst A.J."/>
            <person name="Thomas B.C."/>
            <person name="Singh A."/>
            <person name="Wilkins M.J."/>
            <person name="Karaoz U."/>
            <person name="Brodie E.L."/>
            <person name="Williams K.H."/>
            <person name="Hubbard S.S."/>
            <person name="Banfield J.F."/>
        </authorList>
    </citation>
    <scope>NUCLEOTIDE SEQUENCE [LARGE SCALE GENOMIC DNA]</scope>
</reference>
<dbReference type="AlphaFoldDB" id="A0A1G2SZM7"/>
<dbReference type="Proteomes" id="UP000178107">
    <property type="component" value="Unassembled WGS sequence"/>
</dbReference>